<sequence length="308" mass="35426">MFRRVCNVNGKVWPDPNIERINPTTGEKYLTPVWQFDVTESRNKFVCETLATQVEAEMRLKRPEGVPDDAVWDSKFLLKCAKNSFRAMKDSWRDGVEAEAKARTEINQRNTRMFRRRDTKLEHIMSQIEEYAEVHNIPLAVAKDLLTQQHVSDEASGPEDEDEETPAAWKVRMAIECGIQDLSAANLKKLNFFEVLKCPWRSPQLSQISHVTQTMWAKSLTENELKNIKFRRVTTTHRKSLRIPKTSPWDFGINQEWLEEHGDLVSTWGTYGNPEGFEVPDSAEVGEVRARIDESADPRFAFEGGVNA</sequence>
<organism evidence="1 2">
    <name type="scientific">Mycena metata</name>
    <dbReference type="NCBI Taxonomy" id="1033252"/>
    <lineage>
        <taxon>Eukaryota</taxon>
        <taxon>Fungi</taxon>
        <taxon>Dikarya</taxon>
        <taxon>Basidiomycota</taxon>
        <taxon>Agaricomycotina</taxon>
        <taxon>Agaricomycetes</taxon>
        <taxon>Agaricomycetidae</taxon>
        <taxon>Agaricales</taxon>
        <taxon>Marasmiineae</taxon>
        <taxon>Mycenaceae</taxon>
        <taxon>Mycena</taxon>
    </lineage>
</organism>
<dbReference type="EMBL" id="JARKIB010000017">
    <property type="protein sequence ID" value="KAJ7770026.1"/>
    <property type="molecule type" value="Genomic_DNA"/>
</dbReference>
<name>A0AAD7JQV1_9AGAR</name>
<reference evidence="1" key="1">
    <citation type="submission" date="2023-03" db="EMBL/GenBank/DDBJ databases">
        <title>Massive genome expansion in bonnet fungi (Mycena s.s.) driven by repeated elements and novel gene families across ecological guilds.</title>
        <authorList>
            <consortium name="Lawrence Berkeley National Laboratory"/>
            <person name="Harder C.B."/>
            <person name="Miyauchi S."/>
            <person name="Viragh M."/>
            <person name="Kuo A."/>
            <person name="Thoen E."/>
            <person name="Andreopoulos B."/>
            <person name="Lu D."/>
            <person name="Skrede I."/>
            <person name="Drula E."/>
            <person name="Henrissat B."/>
            <person name="Morin E."/>
            <person name="Kohler A."/>
            <person name="Barry K."/>
            <person name="LaButti K."/>
            <person name="Morin E."/>
            <person name="Salamov A."/>
            <person name="Lipzen A."/>
            <person name="Mereny Z."/>
            <person name="Hegedus B."/>
            <person name="Baldrian P."/>
            <person name="Stursova M."/>
            <person name="Weitz H."/>
            <person name="Taylor A."/>
            <person name="Grigoriev I.V."/>
            <person name="Nagy L.G."/>
            <person name="Martin F."/>
            <person name="Kauserud H."/>
        </authorList>
    </citation>
    <scope>NUCLEOTIDE SEQUENCE</scope>
    <source>
        <strain evidence="1">CBHHK182m</strain>
    </source>
</reference>
<dbReference type="AlphaFoldDB" id="A0AAD7JQV1"/>
<gene>
    <name evidence="1" type="ORF">B0H16DRAFT_1306988</name>
</gene>
<protein>
    <submittedName>
        <fullName evidence="1">Uncharacterized protein</fullName>
    </submittedName>
</protein>
<evidence type="ECO:0000313" key="1">
    <source>
        <dbReference type="EMBL" id="KAJ7770026.1"/>
    </source>
</evidence>
<comment type="caution">
    <text evidence="1">The sequence shown here is derived from an EMBL/GenBank/DDBJ whole genome shotgun (WGS) entry which is preliminary data.</text>
</comment>
<accession>A0AAD7JQV1</accession>
<dbReference type="Proteomes" id="UP001215598">
    <property type="component" value="Unassembled WGS sequence"/>
</dbReference>
<keyword evidence="2" id="KW-1185">Reference proteome</keyword>
<proteinExistence type="predicted"/>
<evidence type="ECO:0000313" key="2">
    <source>
        <dbReference type="Proteomes" id="UP001215598"/>
    </source>
</evidence>